<dbReference type="AlphaFoldDB" id="G2GM31"/>
<comment type="caution">
    <text evidence="2">The sequence shown here is derived from an EMBL/GenBank/DDBJ whole genome shotgun (WGS) entry which is preliminary data.</text>
</comment>
<protein>
    <recommendedName>
        <fullName evidence="4">Secreted protein</fullName>
    </recommendedName>
</protein>
<accession>G2GM31</accession>
<keyword evidence="1" id="KW-0732">Signal</keyword>
<reference evidence="2 3" key="1">
    <citation type="submission" date="2011-08" db="EMBL/GenBank/DDBJ databases">
        <authorList>
            <person name="Lin Y."/>
            <person name="Hao X."/>
            <person name="Johnstone L."/>
            <person name="Miller S.J."/>
            <person name="Wei G."/>
            <person name="Rensing C."/>
        </authorList>
    </citation>
    <scope>NUCLEOTIDE SEQUENCE [LARGE SCALE GENOMIC DNA]</scope>
    <source>
        <strain evidence="2 3">K42</strain>
    </source>
</reference>
<dbReference type="RefSeq" id="WP_007503398.1">
    <property type="nucleotide sequence ID" value="NZ_AGBF01000228.1"/>
</dbReference>
<organism evidence="2 3">
    <name type="scientific">Streptomyces zinciresistens K42</name>
    <dbReference type="NCBI Taxonomy" id="700597"/>
    <lineage>
        <taxon>Bacteria</taxon>
        <taxon>Bacillati</taxon>
        <taxon>Actinomycetota</taxon>
        <taxon>Actinomycetes</taxon>
        <taxon>Kitasatosporales</taxon>
        <taxon>Streptomycetaceae</taxon>
        <taxon>Streptomyces</taxon>
    </lineage>
</organism>
<dbReference type="PATRIC" id="fig|700597.3.peg.6433"/>
<sequence length="42" mass="4268">MRTARRLATVLAAAALMMGALTTQAAAVSVDIAGLVIETPQI</sequence>
<evidence type="ECO:0008006" key="4">
    <source>
        <dbReference type="Google" id="ProtNLM"/>
    </source>
</evidence>
<evidence type="ECO:0000313" key="3">
    <source>
        <dbReference type="Proteomes" id="UP000004217"/>
    </source>
</evidence>
<dbReference type="EMBL" id="AGBF01000228">
    <property type="protein sequence ID" value="EGX55427.1"/>
    <property type="molecule type" value="Genomic_DNA"/>
</dbReference>
<proteinExistence type="predicted"/>
<dbReference type="Proteomes" id="UP000004217">
    <property type="component" value="Unassembled WGS sequence"/>
</dbReference>
<feature type="signal peptide" evidence="1">
    <location>
        <begin position="1"/>
        <end position="25"/>
    </location>
</feature>
<keyword evidence="3" id="KW-1185">Reference proteome</keyword>
<feature type="chain" id="PRO_5003429601" description="Secreted protein" evidence="1">
    <location>
        <begin position="26"/>
        <end position="42"/>
    </location>
</feature>
<gene>
    <name evidence="2" type="ORF">SZN_32916</name>
</gene>
<evidence type="ECO:0000256" key="1">
    <source>
        <dbReference type="SAM" id="SignalP"/>
    </source>
</evidence>
<evidence type="ECO:0000313" key="2">
    <source>
        <dbReference type="EMBL" id="EGX55427.1"/>
    </source>
</evidence>
<name>G2GM31_9ACTN</name>